<name>A0A5C4J490_9ACTN</name>
<proteinExistence type="predicted"/>
<keyword evidence="3" id="KW-1185">Reference proteome</keyword>
<organism evidence="2 3">
    <name type="scientific">Actinomadura soli</name>
    <dbReference type="NCBI Taxonomy" id="2508997"/>
    <lineage>
        <taxon>Bacteria</taxon>
        <taxon>Bacillati</taxon>
        <taxon>Actinomycetota</taxon>
        <taxon>Actinomycetes</taxon>
        <taxon>Streptosporangiales</taxon>
        <taxon>Thermomonosporaceae</taxon>
        <taxon>Actinomadura</taxon>
    </lineage>
</organism>
<protein>
    <submittedName>
        <fullName evidence="2">Uncharacterized protein</fullName>
    </submittedName>
</protein>
<sequence>MICSESGDDPGLASRRARREAYTDRDLQQLDTGLIVLAIVVPLLLVRYGDGCPEDLDRLRKPLPRHPCIAPGGCRRAPVAAPAA</sequence>
<dbReference type="EMBL" id="VCKW01000194">
    <property type="protein sequence ID" value="TMQ91686.1"/>
    <property type="molecule type" value="Genomic_DNA"/>
</dbReference>
<dbReference type="RefSeq" id="WP_138648527.1">
    <property type="nucleotide sequence ID" value="NZ_VCKW01000194.1"/>
</dbReference>
<comment type="caution">
    <text evidence="2">The sequence shown here is derived from an EMBL/GenBank/DDBJ whole genome shotgun (WGS) entry which is preliminary data.</text>
</comment>
<gene>
    <name evidence="2" type="ORF">ETD83_29745</name>
</gene>
<reference evidence="2 3" key="1">
    <citation type="submission" date="2019-05" db="EMBL/GenBank/DDBJ databases">
        <title>Draft genome sequence of Actinomadura sp. 14C53.</title>
        <authorList>
            <person name="Saricaoglu S."/>
            <person name="Isik K."/>
        </authorList>
    </citation>
    <scope>NUCLEOTIDE SEQUENCE [LARGE SCALE GENOMIC DNA]</scope>
    <source>
        <strain evidence="2 3">14C53</strain>
    </source>
</reference>
<evidence type="ECO:0000313" key="3">
    <source>
        <dbReference type="Proteomes" id="UP000309174"/>
    </source>
</evidence>
<accession>A0A5C4J490</accession>
<evidence type="ECO:0000256" key="1">
    <source>
        <dbReference type="SAM" id="MobiDB-lite"/>
    </source>
</evidence>
<dbReference type="AlphaFoldDB" id="A0A5C4J490"/>
<evidence type="ECO:0000313" key="2">
    <source>
        <dbReference type="EMBL" id="TMQ91686.1"/>
    </source>
</evidence>
<dbReference type="Proteomes" id="UP000309174">
    <property type="component" value="Unassembled WGS sequence"/>
</dbReference>
<feature type="region of interest" description="Disordered" evidence="1">
    <location>
        <begin position="1"/>
        <end position="20"/>
    </location>
</feature>